<evidence type="ECO:0000313" key="1">
    <source>
        <dbReference type="EMBL" id="QIR27809.1"/>
    </source>
</evidence>
<dbReference type="AlphaFoldDB" id="A0A6G9RPC5"/>
<name>A0A6G9RPC5_9ENTR</name>
<gene>
    <name evidence="1" type="ORF">GY169_13800</name>
</gene>
<keyword evidence="2" id="KW-1185">Reference proteome</keyword>
<dbReference type="KEGG" id="kgn:GY169_13800"/>
<proteinExistence type="predicted"/>
<protein>
    <submittedName>
        <fullName evidence="1">Uncharacterized protein</fullName>
    </submittedName>
</protein>
<evidence type="ECO:0000313" key="2">
    <source>
        <dbReference type="Proteomes" id="UP000503580"/>
    </source>
</evidence>
<accession>A0A6G9RPC5</accession>
<dbReference type="EMBL" id="CP050321">
    <property type="protein sequence ID" value="QIR27809.1"/>
    <property type="molecule type" value="Genomic_DNA"/>
</dbReference>
<organism evidence="1 2">
    <name type="scientific">Kluyvera genomosp. 3</name>
    <dbReference type="NCBI Taxonomy" id="2774055"/>
    <lineage>
        <taxon>Bacteria</taxon>
        <taxon>Pseudomonadati</taxon>
        <taxon>Pseudomonadota</taxon>
        <taxon>Gammaproteobacteria</taxon>
        <taxon>Enterobacterales</taxon>
        <taxon>Enterobacteriaceae</taxon>
        <taxon>Kluyvera</taxon>
    </lineage>
</organism>
<dbReference type="RefSeq" id="WP_167576101.1">
    <property type="nucleotide sequence ID" value="NZ_CP050321.1"/>
</dbReference>
<sequence length="193" mass="22775">MTYRIETRNYYLRYALEVLSPHEQNRQDTCIIDLSSYKSLQAILHCVRHHNDVTRFIFIGNDGALSRALQSLISVESSEPLIRFHEKICHCPGVSYDAAMDLLLEHQSMDGYSHRDKTTVYSLLQRESMQQAAQLIGISNRMLYQRVERLTKKLNLRNGLQAHHFFRYEYHPDFVRAKINEHVRITILRQLKN</sequence>
<dbReference type="Proteomes" id="UP000503580">
    <property type="component" value="Chromosome"/>
</dbReference>
<reference evidence="1 2" key="1">
    <citation type="submission" date="2020-02" db="EMBL/GenBank/DDBJ databases">
        <title>Whole genome PO2S7.</title>
        <authorList>
            <person name="Singha K.M."/>
        </authorList>
    </citation>
    <scope>NUCLEOTIDE SEQUENCE [LARGE SCALE GENOMIC DNA]</scope>
    <source>
        <strain evidence="1 2">PO2S7</strain>
    </source>
</reference>